<dbReference type="Proteomes" id="UP000051677">
    <property type="component" value="Unassembled WGS sequence"/>
</dbReference>
<feature type="domain" description="Thioesterase" evidence="3">
    <location>
        <begin position="60"/>
        <end position="136"/>
    </location>
</feature>
<dbReference type="Pfam" id="PF03061">
    <property type="entry name" value="4HBT"/>
    <property type="match status" value="1"/>
</dbReference>
<evidence type="ECO:0000256" key="1">
    <source>
        <dbReference type="ARBA" id="ARBA00008324"/>
    </source>
</evidence>
<dbReference type="InterPro" id="IPR003736">
    <property type="entry name" value="PAAI_dom"/>
</dbReference>
<dbReference type="OrthoDB" id="9798208at2"/>
<comment type="caution">
    <text evidence="4">The sequence shown here is derived from an EMBL/GenBank/DDBJ whole genome shotgun (WGS) entry which is preliminary data.</text>
</comment>
<sequence length="160" mass="16841">MPEESDAAGAGHRPPLTPEQLNALTASLFEGRLGLEFSEIGADRVRASLTIGTGLRQASGVTHGGVYCSMVESVASVGASISLNGKGYAVGVNNNTDFLRATREGVVTAEGTPVFRGRQQQLWRVVVKGSDGRECAQGHVRLQNVMVDPAEALQIGRPLI</sequence>
<gene>
    <name evidence="4" type="ORF">AO501_00020</name>
</gene>
<evidence type="ECO:0000256" key="2">
    <source>
        <dbReference type="ARBA" id="ARBA00022801"/>
    </source>
</evidence>
<accession>A0A0Q2LSC5</accession>
<dbReference type="SUPFAM" id="SSF54637">
    <property type="entry name" value="Thioesterase/thiol ester dehydrase-isomerase"/>
    <property type="match status" value="1"/>
</dbReference>
<organism evidence="4 5">
    <name type="scientific">Mycobacterium gordonae</name>
    <dbReference type="NCBI Taxonomy" id="1778"/>
    <lineage>
        <taxon>Bacteria</taxon>
        <taxon>Bacillati</taxon>
        <taxon>Actinomycetota</taxon>
        <taxon>Actinomycetes</taxon>
        <taxon>Mycobacteriales</taxon>
        <taxon>Mycobacteriaceae</taxon>
        <taxon>Mycobacterium</taxon>
    </lineage>
</organism>
<evidence type="ECO:0000313" key="4">
    <source>
        <dbReference type="EMBL" id="KQH78921.1"/>
    </source>
</evidence>
<dbReference type="EMBL" id="LKTM01000141">
    <property type="protein sequence ID" value="KQH78921.1"/>
    <property type="molecule type" value="Genomic_DNA"/>
</dbReference>
<dbReference type="PANTHER" id="PTHR43240">
    <property type="entry name" value="1,4-DIHYDROXY-2-NAPHTHOYL-COA THIOESTERASE 1"/>
    <property type="match status" value="1"/>
</dbReference>
<reference evidence="4 5" key="1">
    <citation type="submission" date="2015-10" db="EMBL/GenBank/DDBJ databases">
        <title>Mycobacterium gordonae draft genome assembly.</title>
        <authorList>
            <person name="Ustinova V."/>
            <person name="Smirnova T."/>
            <person name="Blagodatskikh K."/>
            <person name="Varlamov D."/>
            <person name="Larionova E."/>
            <person name="Chernousova L."/>
        </authorList>
    </citation>
    <scope>NUCLEOTIDE SEQUENCE [LARGE SCALE GENOMIC DNA]</scope>
    <source>
        <strain evidence="4 5">CTRI 14-8773</strain>
    </source>
</reference>
<comment type="similarity">
    <text evidence="1">Belongs to the thioesterase PaaI family.</text>
</comment>
<dbReference type="CDD" id="cd03443">
    <property type="entry name" value="PaaI_thioesterase"/>
    <property type="match status" value="1"/>
</dbReference>
<keyword evidence="2" id="KW-0378">Hydrolase</keyword>
<name>A0A0Q2LSC5_MYCGO</name>
<dbReference type="RefSeq" id="WP_055578192.1">
    <property type="nucleotide sequence ID" value="NZ_LKTM01000141.1"/>
</dbReference>
<dbReference type="NCBIfam" id="TIGR00369">
    <property type="entry name" value="unchar_dom_1"/>
    <property type="match status" value="1"/>
</dbReference>
<dbReference type="Gene3D" id="3.10.129.10">
    <property type="entry name" value="Hotdog Thioesterase"/>
    <property type="match status" value="1"/>
</dbReference>
<dbReference type="AlphaFoldDB" id="A0A0Q2LSC5"/>
<evidence type="ECO:0000313" key="5">
    <source>
        <dbReference type="Proteomes" id="UP000051677"/>
    </source>
</evidence>
<dbReference type="InterPro" id="IPR029069">
    <property type="entry name" value="HotDog_dom_sf"/>
</dbReference>
<dbReference type="GO" id="GO:0061522">
    <property type="term" value="F:1,4-dihydroxy-2-naphthoyl-CoA thioesterase activity"/>
    <property type="evidence" value="ECO:0007669"/>
    <property type="project" value="TreeGrafter"/>
</dbReference>
<dbReference type="GO" id="GO:0005829">
    <property type="term" value="C:cytosol"/>
    <property type="evidence" value="ECO:0007669"/>
    <property type="project" value="TreeGrafter"/>
</dbReference>
<evidence type="ECO:0000259" key="3">
    <source>
        <dbReference type="Pfam" id="PF03061"/>
    </source>
</evidence>
<protein>
    <recommendedName>
        <fullName evidence="3">Thioesterase domain-containing protein</fullName>
    </recommendedName>
</protein>
<dbReference type="InterPro" id="IPR006683">
    <property type="entry name" value="Thioestr_dom"/>
</dbReference>
<dbReference type="PANTHER" id="PTHR43240:SF5">
    <property type="entry name" value="1,4-DIHYDROXY-2-NAPHTHOYL-COA THIOESTERASE 1"/>
    <property type="match status" value="1"/>
</dbReference>
<proteinExistence type="inferred from homology"/>